<feature type="domain" description="TELO2 ARM repeat" evidence="11">
    <location>
        <begin position="331"/>
        <end position="421"/>
    </location>
</feature>
<keyword evidence="7" id="KW-0472">Membrane</keyword>
<feature type="region of interest" description="Disordered" evidence="9">
    <location>
        <begin position="446"/>
        <end position="508"/>
    </location>
</feature>
<organism evidence="12 13">
    <name type="scientific">Denticeps clupeoides</name>
    <name type="common">denticle herring</name>
    <dbReference type="NCBI Taxonomy" id="299321"/>
    <lineage>
        <taxon>Eukaryota</taxon>
        <taxon>Metazoa</taxon>
        <taxon>Chordata</taxon>
        <taxon>Craniata</taxon>
        <taxon>Vertebrata</taxon>
        <taxon>Euteleostomi</taxon>
        <taxon>Actinopterygii</taxon>
        <taxon>Neopterygii</taxon>
        <taxon>Teleostei</taxon>
        <taxon>Clupei</taxon>
        <taxon>Clupeiformes</taxon>
        <taxon>Denticipitoidei</taxon>
        <taxon>Denticipitidae</taxon>
        <taxon>Denticeps</taxon>
    </lineage>
</organism>
<keyword evidence="8" id="KW-0539">Nucleus</keyword>
<proteinExistence type="inferred from homology"/>
<accession>A0AAY4BFS1</accession>
<evidence type="ECO:0000313" key="12">
    <source>
        <dbReference type="Ensembl" id="ENSDCDP00010019768.1"/>
    </source>
</evidence>
<dbReference type="GO" id="GO:0005829">
    <property type="term" value="C:cytosol"/>
    <property type="evidence" value="ECO:0007669"/>
    <property type="project" value="TreeGrafter"/>
</dbReference>
<evidence type="ECO:0000259" key="11">
    <source>
        <dbReference type="Pfam" id="PF25320"/>
    </source>
</evidence>
<dbReference type="GO" id="GO:0042162">
    <property type="term" value="F:telomeric DNA binding"/>
    <property type="evidence" value="ECO:0007669"/>
    <property type="project" value="TreeGrafter"/>
</dbReference>
<dbReference type="Pfam" id="PF25320">
    <property type="entry name" value="TELO2_ARM"/>
    <property type="match status" value="1"/>
</dbReference>
<reference evidence="12" key="2">
    <citation type="submission" date="2025-08" db="UniProtKB">
        <authorList>
            <consortium name="Ensembl"/>
        </authorList>
    </citation>
    <scope>IDENTIFICATION</scope>
</reference>
<dbReference type="InterPro" id="IPR057348">
    <property type="entry name" value="TELO2_ARM"/>
</dbReference>
<dbReference type="FunFam" id="1.25.40.720:FF:000003">
    <property type="entry name" value="Telomere length regulation protein TEL2 homolog"/>
    <property type="match status" value="1"/>
</dbReference>
<evidence type="ECO:0000256" key="2">
    <source>
        <dbReference type="ARBA" id="ARBA00004370"/>
    </source>
</evidence>
<evidence type="ECO:0000259" key="10">
    <source>
        <dbReference type="Pfam" id="PF10193"/>
    </source>
</evidence>
<dbReference type="RefSeq" id="XP_028845099.1">
    <property type="nucleotide sequence ID" value="XM_028989266.1"/>
</dbReference>
<dbReference type="FunFam" id="1.25.40.720:FF:000001">
    <property type="entry name" value="Telomere length regulation protein TEL2"/>
    <property type="match status" value="1"/>
</dbReference>
<dbReference type="Gene3D" id="1.25.40.720">
    <property type="entry name" value="Telomere length regulation protein 2, C-terminal domain"/>
    <property type="match status" value="2"/>
</dbReference>
<dbReference type="InterPro" id="IPR016024">
    <property type="entry name" value="ARM-type_fold"/>
</dbReference>
<evidence type="ECO:0000256" key="6">
    <source>
        <dbReference type="ARBA" id="ARBA00022490"/>
    </source>
</evidence>
<dbReference type="GO" id="GO:0005634">
    <property type="term" value="C:nucleus"/>
    <property type="evidence" value="ECO:0007669"/>
    <property type="project" value="UniProtKB-SubCell"/>
</dbReference>
<dbReference type="Proteomes" id="UP000694580">
    <property type="component" value="Chromosome 8"/>
</dbReference>
<evidence type="ECO:0000256" key="3">
    <source>
        <dbReference type="ARBA" id="ARBA00004496"/>
    </source>
</evidence>
<dbReference type="InterPro" id="IPR051970">
    <property type="entry name" value="TEL2_Regulation"/>
</dbReference>
<dbReference type="GeneTree" id="ENSGT00390000006698"/>
<dbReference type="GO" id="GO:0051879">
    <property type="term" value="F:Hsp90 protein binding"/>
    <property type="evidence" value="ECO:0007669"/>
    <property type="project" value="TreeGrafter"/>
</dbReference>
<dbReference type="PANTHER" id="PTHR15830">
    <property type="entry name" value="TELOMERE LENGTH REGULATION PROTEIN TEL2 FAMILY MEMBER"/>
    <property type="match status" value="1"/>
</dbReference>
<feature type="compositionally biased region" description="Polar residues" evidence="9">
    <location>
        <begin position="446"/>
        <end position="456"/>
    </location>
</feature>
<dbReference type="GeneID" id="114795695"/>
<sequence>MASADGEGNVRLAVAQCIKTLTSAKDTDDITKVLRQLLCYLEDGHHGNIPSEQRLEFCRSHYTRVLQALVKGLSADWFHRMTAAQRKAWWDRQFLSGPPDQALLILLDAITASSPSLGLEHLVCVLEEFLRTGRIETLLWSRTEKENTGDSPQFREVVLGRLVGLPSITANKLHPQIPAAFLPQPYCQLLGSAILNTLEKTCQALRSGQDCFLSFLAETLGKACAQGYGALLFGSLAPQLSAHTHFDALWCRVCVKLLENVPDRWMEAVVTSLIQTVDCPEALSRIMGNVALKNTKAQFVITHKLILLQYHHKVSVVRNLLGYLALDDERRPLLTQLLQGVCNAWSNKSAIKHTPVEQQMYVSKALLLCLNLLNAQELEQLHSDLLQCLLSGVQCHLDSNVLLIRRIGMVVGECISQKLDTHSTQLSFQYEPDDDSRELLAMMQPVDNNPASSQSPDPAPEVIVENPPKQSEVSDPPDAQATNSDLDSDDELTPYDMPADQERQKSATPRYVRDCLEGLINSDDADRVAACLWAAADLLRKNPTVTQEVSTEFTKVMLHLEDKYNTLNFTSLRHNTMVALTVTDPQPVTDYLTTEFYSLNYNLRQRLDILEVLALSAHELSQPITKKPDCTPPAAMVTAFDQYSDLVHWKQVVEQRIRSKTKYISKGPSQAPPSAQPNRYAPVAGCFFFPLLRNYDRPQVTFDLLGSDHMVLSRLLNTLGMLVHLAVNAPVVTQMGKALMDFVWALRFHADQCVRRGVLVCVCAVFMSMPSQNLLIELNEDVLDTRTWLADVAETDVDADCRSLAVQSLVLLDKNLKKELQP</sequence>
<dbReference type="GO" id="GO:0016020">
    <property type="term" value="C:membrane"/>
    <property type="evidence" value="ECO:0007669"/>
    <property type="project" value="UniProtKB-SubCell"/>
</dbReference>
<keyword evidence="13" id="KW-1185">Reference proteome</keyword>
<gene>
    <name evidence="12" type="primary">TELO2</name>
</gene>
<dbReference type="InterPro" id="IPR038528">
    <property type="entry name" value="TEL2_C_sf"/>
</dbReference>
<dbReference type="PANTHER" id="PTHR15830:SF10">
    <property type="entry name" value="TELOMERE LENGTH REGULATION PROTEIN TEL2 HOMOLOG"/>
    <property type="match status" value="1"/>
</dbReference>
<evidence type="ECO:0000256" key="5">
    <source>
        <dbReference type="ARBA" id="ARBA00018231"/>
    </source>
</evidence>
<name>A0AAY4BFS1_9TELE</name>
<evidence type="ECO:0000313" key="13">
    <source>
        <dbReference type="Proteomes" id="UP000694580"/>
    </source>
</evidence>
<dbReference type="GO" id="GO:0051083">
    <property type="term" value="P:'de novo' cotranslational protein folding"/>
    <property type="evidence" value="ECO:0007669"/>
    <property type="project" value="TreeGrafter"/>
</dbReference>
<dbReference type="Pfam" id="PF10193">
    <property type="entry name" value="Telomere_reg-2"/>
    <property type="match status" value="1"/>
</dbReference>
<evidence type="ECO:0000256" key="8">
    <source>
        <dbReference type="ARBA" id="ARBA00023242"/>
    </source>
</evidence>
<comment type="subcellular location">
    <subcellularLocation>
        <location evidence="3">Cytoplasm</location>
    </subcellularLocation>
    <subcellularLocation>
        <location evidence="2">Membrane</location>
    </subcellularLocation>
    <subcellularLocation>
        <location evidence="1">Nucleus</location>
    </subcellularLocation>
</comment>
<dbReference type="InterPro" id="IPR019337">
    <property type="entry name" value="Telomere_length_regulation_dom"/>
</dbReference>
<dbReference type="SUPFAM" id="SSF48371">
    <property type="entry name" value="ARM repeat"/>
    <property type="match status" value="1"/>
</dbReference>
<comment type="similarity">
    <text evidence="4">Belongs to the TEL2 family.</text>
</comment>
<evidence type="ECO:0000256" key="7">
    <source>
        <dbReference type="ARBA" id="ARBA00023136"/>
    </source>
</evidence>
<feature type="domain" description="Telomere length regulation protein conserved" evidence="10">
    <location>
        <begin position="509"/>
        <end position="617"/>
    </location>
</feature>
<reference evidence="12" key="3">
    <citation type="submission" date="2025-09" db="UniProtKB">
        <authorList>
            <consortium name="Ensembl"/>
        </authorList>
    </citation>
    <scope>IDENTIFICATION</scope>
</reference>
<dbReference type="AlphaFoldDB" id="A0AAY4BFS1"/>
<reference evidence="12 13" key="1">
    <citation type="submission" date="2020-06" db="EMBL/GenBank/DDBJ databases">
        <authorList>
            <consortium name="Wellcome Sanger Institute Data Sharing"/>
        </authorList>
    </citation>
    <scope>NUCLEOTIDE SEQUENCE [LARGE SCALE GENOMIC DNA]</scope>
</reference>
<protein>
    <recommendedName>
        <fullName evidence="5">Telomere length regulation protein TEL2 homolog</fullName>
    </recommendedName>
</protein>
<evidence type="ECO:0000256" key="4">
    <source>
        <dbReference type="ARBA" id="ARBA00006133"/>
    </source>
</evidence>
<evidence type="ECO:0000256" key="9">
    <source>
        <dbReference type="SAM" id="MobiDB-lite"/>
    </source>
</evidence>
<evidence type="ECO:0000256" key="1">
    <source>
        <dbReference type="ARBA" id="ARBA00004123"/>
    </source>
</evidence>
<dbReference type="Ensembl" id="ENSDCDT00010020886.1">
    <property type="protein sequence ID" value="ENSDCDP00010019768.1"/>
    <property type="gene ID" value="ENSDCDG00010008862.1"/>
</dbReference>
<keyword evidence="6" id="KW-0963">Cytoplasm</keyword>